<keyword evidence="6" id="KW-0808">Transferase</keyword>
<dbReference type="NCBIfam" id="TIGR00848">
    <property type="entry name" value="fruA"/>
    <property type="match status" value="1"/>
</dbReference>
<dbReference type="InterPro" id="IPR036095">
    <property type="entry name" value="PTS_EIIB-like_sf"/>
</dbReference>
<evidence type="ECO:0000256" key="8">
    <source>
        <dbReference type="ARBA" id="ARBA00022692"/>
    </source>
</evidence>
<evidence type="ECO:0000256" key="5">
    <source>
        <dbReference type="ARBA" id="ARBA00022597"/>
    </source>
</evidence>
<dbReference type="RefSeq" id="WP_179900103.1">
    <property type="nucleotide sequence ID" value="NZ_JACBXV010000037.1"/>
</dbReference>
<dbReference type="InterPro" id="IPR013014">
    <property type="entry name" value="PTS_EIIC_2"/>
</dbReference>
<feature type="transmembrane region" description="Helical" evidence="13">
    <location>
        <begin position="512"/>
        <end position="532"/>
    </location>
</feature>
<feature type="transmembrane region" description="Helical" evidence="13">
    <location>
        <begin position="592"/>
        <end position="610"/>
    </location>
</feature>
<sequence length="682" mass="68725">MTENTPLIIPDLVVLDAQAGPSKEDVIEFLAATVARAGRAGSPDGLAADAKAREATAPTGIPGGIAIPHCRSPHVLAPSLGFARLAEPVDFGAADEQAADLVFMIAAPDGADDIHLQLLAKLARGLMQDEFTGALRQASSPEEVARIVTGQVQPELLDGGDEPASSAGEEAPAAAAGGAASGGDVVIVGVSSCPTGIAHTFMAAEALEQAGKDRGITVAIEGQGSGRIDALDPALVARADAVIFAHDLPVKGRERFAGKPVIDVGVKAAVNDAAALVDRALAAIDDPAAARVPAGEAQAEGGSEDEGESVHWARRLQRAVMTGVSYMIPFVAAGGLLIALGFLFGGYDIALTPEGADKPVAEAVAHDYTLWNLPGTVAGAAHSSGLMLYLGSVFLVLGQAAMGFLVPALAGYIAFGLTGRPGIAPGFAMGAVALSVDSGFIGGLVGGILAGYVAAWLTGLNVPRWLRGLMPVVVIPLGTTLAVGSVMYMLLGKPLASLMTGLQNGLTSMSEGGSAVLLGVILGLMMCFDLGGPVNKAAYLFATAGLAAATTASFEVMAAVMAAGMVPPLAVSVATFLRPGLFTKAEVENGRSAWLLGLSFISEGAIPFAAADPLRIIPATMAGGAVTGALSMALHVGSRAPHGGVFVAFAITNVLSFLLAILAGVVVTVALVVLLKRYAHKA</sequence>
<keyword evidence="3" id="KW-1003">Cell membrane</keyword>
<keyword evidence="8 13" id="KW-0812">Transmembrane</keyword>
<evidence type="ECO:0000256" key="7">
    <source>
        <dbReference type="ARBA" id="ARBA00022683"/>
    </source>
</evidence>
<feature type="domain" description="PTS EIIC type-2" evidence="16">
    <location>
        <begin position="316"/>
        <end position="682"/>
    </location>
</feature>
<keyword evidence="4" id="KW-0597">Phosphoprotein</keyword>
<dbReference type="Pfam" id="PF02302">
    <property type="entry name" value="PTS_IIB"/>
    <property type="match status" value="1"/>
</dbReference>
<evidence type="ECO:0000256" key="12">
    <source>
        <dbReference type="SAM" id="MobiDB-lite"/>
    </source>
</evidence>
<dbReference type="AlphaFoldDB" id="A0A853EJQ5"/>
<evidence type="ECO:0000259" key="16">
    <source>
        <dbReference type="PROSITE" id="PS51104"/>
    </source>
</evidence>
<dbReference type="GO" id="GO:0090563">
    <property type="term" value="F:protein-phosphocysteine-sugar phosphotransferase activity"/>
    <property type="evidence" value="ECO:0007669"/>
    <property type="project" value="TreeGrafter"/>
</dbReference>
<evidence type="ECO:0000313" key="18">
    <source>
        <dbReference type="Proteomes" id="UP000572528"/>
    </source>
</evidence>
<keyword evidence="9" id="KW-0418">Kinase</keyword>
<feature type="transmembrane region" description="Helical" evidence="13">
    <location>
        <begin position="646"/>
        <end position="675"/>
    </location>
</feature>
<feature type="transmembrane region" description="Helical" evidence="13">
    <location>
        <begin position="386"/>
        <end position="415"/>
    </location>
</feature>
<dbReference type="GO" id="GO:0005351">
    <property type="term" value="F:carbohydrate:proton symporter activity"/>
    <property type="evidence" value="ECO:0007669"/>
    <property type="project" value="InterPro"/>
</dbReference>
<dbReference type="CDD" id="cd00211">
    <property type="entry name" value="PTS_IIA_fru"/>
    <property type="match status" value="1"/>
</dbReference>
<dbReference type="PROSITE" id="PS51099">
    <property type="entry name" value="PTS_EIIB_TYPE_2"/>
    <property type="match status" value="1"/>
</dbReference>
<dbReference type="InterPro" id="IPR002178">
    <property type="entry name" value="PTS_EIIA_type-2_dom"/>
</dbReference>
<evidence type="ECO:0000313" key="17">
    <source>
        <dbReference type="EMBL" id="NYS68780.1"/>
    </source>
</evidence>
<accession>A0A853EJQ5</accession>
<feature type="domain" description="PTS EIIB type-2" evidence="15">
    <location>
        <begin position="185"/>
        <end position="282"/>
    </location>
</feature>
<dbReference type="GO" id="GO:0016301">
    <property type="term" value="F:kinase activity"/>
    <property type="evidence" value="ECO:0007669"/>
    <property type="project" value="UniProtKB-KW"/>
</dbReference>
<dbReference type="PROSITE" id="PS51094">
    <property type="entry name" value="PTS_EIIA_TYPE_2"/>
    <property type="match status" value="1"/>
</dbReference>
<evidence type="ECO:0000256" key="4">
    <source>
        <dbReference type="ARBA" id="ARBA00022553"/>
    </source>
</evidence>
<dbReference type="GO" id="GO:0009401">
    <property type="term" value="P:phosphoenolpyruvate-dependent sugar phosphotransferase system"/>
    <property type="evidence" value="ECO:0007669"/>
    <property type="project" value="UniProtKB-KW"/>
</dbReference>
<evidence type="ECO:0000256" key="11">
    <source>
        <dbReference type="ARBA" id="ARBA00023136"/>
    </source>
</evidence>
<name>A0A853EJQ5_9ACTO</name>
<feature type="transmembrane region" description="Helical" evidence="13">
    <location>
        <begin position="324"/>
        <end position="344"/>
    </location>
</feature>
<feature type="transmembrane region" description="Helical" evidence="13">
    <location>
        <begin position="427"/>
        <end position="457"/>
    </location>
</feature>
<dbReference type="Pfam" id="PF00359">
    <property type="entry name" value="PTS_EIIA_2"/>
    <property type="match status" value="1"/>
</dbReference>
<proteinExistence type="predicted"/>
<dbReference type="EMBL" id="JACBXV010000037">
    <property type="protein sequence ID" value="NYS68780.1"/>
    <property type="molecule type" value="Genomic_DNA"/>
</dbReference>
<dbReference type="NCBIfam" id="TIGR00829">
    <property type="entry name" value="FRU"/>
    <property type="match status" value="1"/>
</dbReference>
<evidence type="ECO:0000256" key="13">
    <source>
        <dbReference type="SAM" id="Phobius"/>
    </source>
</evidence>
<keyword evidence="5 17" id="KW-0762">Sugar transport</keyword>
<evidence type="ECO:0000256" key="9">
    <source>
        <dbReference type="ARBA" id="ARBA00022777"/>
    </source>
</evidence>
<evidence type="ECO:0000256" key="3">
    <source>
        <dbReference type="ARBA" id="ARBA00022475"/>
    </source>
</evidence>
<protein>
    <submittedName>
        <fullName evidence="17">PTS sugar transporter subunit IIA</fullName>
    </submittedName>
</protein>
<keyword evidence="10 13" id="KW-1133">Transmembrane helix</keyword>
<dbReference type="InterPro" id="IPR003353">
    <property type="entry name" value="PTS_IIB_fruc"/>
</dbReference>
<dbReference type="Pfam" id="PF02378">
    <property type="entry name" value="PTS_EIIC"/>
    <property type="match status" value="1"/>
</dbReference>
<dbReference type="Proteomes" id="UP000572528">
    <property type="component" value="Unassembled WGS sequence"/>
</dbReference>
<evidence type="ECO:0000256" key="6">
    <source>
        <dbReference type="ARBA" id="ARBA00022679"/>
    </source>
</evidence>
<dbReference type="Gene3D" id="3.40.50.2300">
    <property type="match status" value="1"/>
</dbReference>
<dbReference type="InterPro" id="IPR004715">
    <property type="entry name" value="PTS_IIA_fruc"/>
</dbReference>
<dbReference type="InterPro" id="IPR050864">
    <property type="entry name" value="Bacterial_PTS_Sugar_Transport"/>
</dbReference>
<dbReference type="GO" id="GO:0022877">
    <property type="term" value="F:protein-N(PI)-phosphohistidine-fructose phosphotransferase system transporter activity"/>
    <property type="evidence" value="ECO:0007669"/>
    <property type="project" value="InterPro"/>
</dbReference>
<dbReference type="InterPro" id="IPR003501">
    <property type="entry name" value="PTS_EIIB_2/3"/>
</dbReference>
<organism evidence="17 18">
    <name type="scientific">Actinomyces bowdenii</name>
    <dbReference type="NCBI Taxonomy" id="131109"/>
    <lineage>
        <taxon>Bacteria</taxon>
        <taxon>Bacillati</taxon>
        <taxon>Actinomycetota</taxon>
        <taxon>Actinomycetes</taxon>
        <taxon>Actinomycetales</taxon>
        <taxon>Actinomycetaceae</taxon>
        <taxon>Actinomyces</taxon>
    </lineage>
</organism>
<feature type="transmembrane region" description="Helical" evidence="13">
    <location>
        <begin position="616"/>
        <end position="634"/>
    </location>
</feature>
<feature type="transmembrane region" description="Helical" evidence="13">
    <location>
        <begin position="469"/>
        <end position="491"/>
    </location>
</feature>
<dbReference type="PANTHER" id="PTHR30505">
    <property type="entry name" value="FRUCTOSE-LIKE PERMEASE"/>
    <property type="match status" value="1"/>
</dbReference>
<dbReference type="Gene3D" id="3.40.930.10">
    <property type="entry name" value="Mannitol-specific EII, Chain A"/>
    <property type="match status" value="1"/>
</dbReference>
<feature type="transmembrane region" description="Helical" evidence="13">
    <location>
        <begin position="538"/>
        <end position="571"/>
    </location>
</feature>
<keyword evidence="11 13" id="KW-0472">Membrane</keyword>
<comment type="caution">
    <text evidence="17">The sequence shown here is derived from an EMBL/GenBank/DDBJ whole genome shotgun (WGS) entry which is preliminary data.</text>
</comment>
<keyword evidence="7" id="KW-0598">Phosphotransferase system</keyword>
<gene>
    <name evidence="17" type="ORF">HZZ05_04475</name>
</gene>
<feature type="compositionally biased region" description="Low complexity" evidence="12">
    <location>
        <begin position="162"/>
        <end position="175"/>
    </location>
</feature>
<keyword evidence="2" id="KW-0813">Transport</keyword>
<dbReference type="PANTHER" id="PTHR30505:SF0">
    <property type="entry name" value="FRUCTOSE-LIKE PTS SYSTEM EIIBC COMPONENT-RELATED"/>
    <property type="match status" value="1"/>
</dbReference>
<dbReference type="SUPFAM" id="SSF52794">
    <property type="entry name" value="PTS system IIB component-like"/>
    <property type="match status" value="1"/>
</dbReference>
<dbReference type="InterPro" id="IPR016152">
    <property type="entry name" value="PTrfase/Anion_transptr"/>
</dbReference>
<evidence type="ECO:0000259" key="15">
    <source>
        <dbReference type="PROSITE" id="PS51099"/>
    </source>
</evidence>
<comment type="subcellular location">
    <subcellularLocation>
        <location evidence="1">Cell inner membrane</location>
        <topology evidence="1">Multi-pass membrane protein</topology>
    </subcellularLocation>
</comment>
<dbReference type="InterPro" id="IPR003352">
    <property type="entry name" value="PTS_EIIC"/>
</dbReference>
<reference evidence="17 18" key="1">
    <citation type="submission" date="2020-07" db="EMBL/GenBank/DDBJ databases">
        <title>MOT database genomes.</title>
        <authorList>
            <person name="Joseph S."/>
            <person name="Aduse-Opoku J."/>
            <person name="Hashim A."/>
            <person name="Wade W."/>
            <person name="Curtis M."/>
        </authorList>
    </citation>
    <scope>NUCLEOTIDE SEQUENCE [LARGE SCALE GENOMIC DNA]</scope>
    <source>
        <strain evidence="17 18">WMus004</strain>
    </source>
</reference>
<evidence type="ECO:0000259" key="14">
    <source>
        <dbReference type="PROSITE" id="PS51094"/>
    </source>
</evidence>
<dbReference type="PROSITE" id="PS51104">
    <property type="entry name" value="PTS_EIIC_TYPE_2"/>
    <property type="match status" value="1"/>
</dbReference>
<feature type="domain" description="PTS EIIA type-2" evidence="14">
    <location>
        <begin position="6"/>
        <end position="151"/>
    </location>
</feature>
<dbReference type="SUPFAM" id="SSF55804">
    <property type="entry name" value="Phoshotransferase/anion transport protein"/>
    <property type="match status" value="1"/>
</dbReference>
<evidence type="ECO:0000256" key="1">
    <source>
        <dbReference type="ARBA" id="ARBA00004429"/>
    </source>
</evidence>
<dbReference type="NCBIfam" id="TIGR01427">
    <property type="entry name" value="PTS_IIC_fructo"/>
    <property type="match status" value="1"/>
</dbReference>
<dbReference type="CDD" id="cd05569">
    <property type="entry name" value="PTS_IIB_fructose"/>
    <property type="match status" value="1"/>
</dbReference>
<dbReference type="GO" id="GO:0005886">
    <property type="term" value="C:plasma membrane"/>
    <property type="evidence" value="ECO:0007669"/>
    <property type="project" value="UniProtKB-SubCell"/>
</dbReference>
<feature type="region of interest" description="Disordered" evidence="12">
    <location>
        <begin position="155"/>
        <end position="175"/>
    </location>
</feature>
<dbReference type="InterPro" id="IPR006327">
    <property type="entry name" value="PTS_IIC_fruc"/>
</dbReference>
<evidence type="ECO:0000256" key="10">
    <source>
        <dbReference type="ARBA" id="ARBA00022989"/>
    </source>
</evidence>
<dbReference type="InterPro" id="IPR013011">
    <property type="entry name" value="PTS_EIIB_2"/>
</dbReference>
<evidence type="ECO:0000256" key="2">
    <source>
        <dbReference type="ARBA" id="ARBA00022448"/>
    </source>
</evidence>